<dbReference type="InterPro" id="IPR001680">
    <property type="entry name" value="WD40_rpt"/>
</dbReference>
<dbReference type="CDD" id="cd00200">
    <property type="entry name" value="WD40"/>
    <property type="match status" value="1"/>
</dbReference>
<dbReference type="OrthoDB" id="972532at2759"/>
<evidence type="ECO:0000256" key="1">
    <source>
        <dbReference type="ARBA" id="ARBA00004496"/>
    </source>
</evidence>
<dbReference type="PANTHER" id="PTHR22838">
    <property type="entry name" value="WD REPEAT PROTEIN 26-RELATED"/>
    <property type="match status" value="1"/>
</dbReference>
<dbReference type="InterPro" id="IPR036322">
    <property type="entry name" value="WD40_repeat_dom_sf"/>
</dbReference>
<dbReference type="Gene3D" id="2.130.10.10">
    <property type="entry name" value="YVTN repeat-like/Quinoprotein amine dehydrogenase"/>
    <property type="match status" value="2"/>
</dbReference>
<dbReference type="GO" id="GO:0043161">
    <property type="term" value="P:proteasome-mediated ubiquitin-dependent protein catabolic process"/>
    <property type="evidence" value="ECO:0007669"/>
    <property type="project" value="TreeGrafter"/>
</dbReference>
<feature type="compositionally biased region" description="Low complexity" evidence="6">
    <location>
        <begin position="41"/>
        <end position="70"/>
    </location>
</feature>
<dbReference type="GO" id="GO:0034657">
    <property type="term" value="C:GID complex"/>
    <property type="evidence" value="ECO:0007669"/>
    <property type="project" value="TreeGrafter"/>
</dbReference>
<dbReference type="InterPro" id="IPR019775">
    <property type="entry name" value="WD40_repeat_CS"/>
</dbReference>
<gene>
    <name evidence="9" type="ORF">B4U79_06376</name>
    <name evidence="8" type="ORF">B4U79_09385</name>
</gene>
<protein>
    <submittedName>
        <fullName evidence="8">WD repeat-containing protein 26-like protein</fullName>
    </submittedName>
</protein>
<proteinExistence type="predicted"/>
<evidence type="ECO:0000256" key="2">
    <source>
        <dbReference type="ARBA" id="ARBA00022490"/>
    </source>
</evidence>
<dbReference type="InterPro" id="IPR006595">
    <property type="entry name" value="CTLH_C"/>
</dbReference>
<dbReference type="InterPro" id="IPR015943">
    <property type="entry name" value="WD40/YVTN_repeat-like_dom_sf"/>
</dbReference>
<reference evidence="8" key="2">
    <citation type="submission" date="2018-11" db="EMBL/GenBank/DDBJ databases">
        <title>Trombidioid mite genomics.</title>
        <authorList>
            <person name="Dong X."/>
        </authorList>
    </citation>
    <scope>NUCLEOTIDE SEQUENCE</scope>
    <source>
        <strain evidence="8">UoL-WK</strain>
    </source>
</reference>
<dbReference type="AlphaFoldDB" id="A0A3S3S012"/>
<name>A0A3S3S012_9ACAR</name>
<feature type="compositionally biased region" description="Polar residues" evidence="6">
    <location>
        <begin position="89"/>
        <end position="98"/>
    </location>
</feature>
<sequence>MPRTTTSLASPAEDPSAGGTSPPPRKRQRTSPSLLLAGDISSIASSSSSTVERSTSPAGASVGASPSLSACSSKDAVRDNKEVTMQPTATNGCACSETNNDEAASSNSISANSSCNDIQRHQNGDVLANGSGGGTGLGLQNGTEAPVVHIKSRTDKDIIRLIGQHLRGLGLKYVSDSLSPCVIESMLCQLSMFFCPPVTPLLTTGETVNRTAEQLTQESGCKLDHPSASKFQTHVMEGDWQKAESDLYELKHLLENPQALIEMQFLLLEQKYLERLDDGLVLEALQALRYELTPLNHKRDKVHELSRYIMCGSPEELRKLANWEGKGLLSRQKLMEKLQAYLPPTVMLPPRRLQTLLCQAMELQKERCPYHNTLNDTGLDSVSLLVDHLCTKDEFPCETRQILTDHCDEVWFCRFSNDGTKLATGSKDSTVMVWEVDPISLDLRHIYTFEGHSYGVSYLAWSPDDNYLIACGPDDCSDLWVWNVQTGELRVKVSHSPEDSLTTCSWQKDGKKFVAGGTRGQFYQCDLDGNVLDSWEGVRVQCLCYRKDGKIVLAADTHHRIRGYNFEELSDFNIIQEYHSIMSFTCDDTGRLALINVASQGVHLWDLEDRLLIRKFQGVTQGYYTIHSCFGGVNQVFVASGSEDNKVYIWHIKREEPIAILKGHSRTVNCVSWNPKYPQMLASASDDTTVRIWGPSKVKSQSCCSPNTLASLRSSSLITNTHQNSSSSKLHPASSSTAITGSGLLSSSESANPSPNSSSPLIT</sequence>
<dbReference type="InterPro" id="IPR051350">
    <property type="entry name" value="WD_repeat-ST_regulator"/>
</dbReference>
<comment type="subcellular location">
    <subcellularLocation>
        <location evidence="1">Cytoplasm</location>
    </subcellularLocation>
</comment>
<dbReference type="PRINTS" id="PR00320">
    <property type="entry name" value="GPROTEINBRPT"/>
</dbReference>
<keyword evidence="4" id="KW-0677">Repeat</keyword>
<evidence type="ECO:0000256" key="5">
    <source>
        <dbReference type="PROSITE-ProRule" id="PRU00221"/>
    </source>
</evidence>
<feature type="region of interest" description="Disordered" evidence="6">
    <location>
        <begin position="89"/>
        <end position="115"/>
    </location>
</feature>
<keyword evidence="10" id="KW-1185">Reference proteome</keyword>
<feature type="repeat" description="WD" evidence="5">
    <location>
        <begin position="449"/>
        <end position="480"/>
    </location>
</feature>
<dbReference type="Pfam" id="PF00400">
    <property type="entry name" value="WD40"/>
    <property type="match status" value="4"/>
</dbReference>
<evidence type="ECO:0000313" key="9">
    <source>
        <dbReference type="EMBL" id="RWS07637.1"/>
    </source>
</evidence>
<dbReference type="FunFam" id="2.130.10.10:FF:000087">
    <property type="entry name" value="WD repeat-containing protein 26 homolog"/>
    <property type="match status" value="1"/>
</dbReference>
<feature type="compositionally biased region" description="Low complexity" evidence="6">
    <location>
        <begin position="725"/>
        <end position="763"/>
    </location>
</feature>
<organism evidence="8 10">
    <name type="scientific">Dinothrombium tinctorium</name>
    <dbReference type="NCBI Taxonomy" id="1965070"/>
    <lineage>
        <taxon>Eukaryota</taxon>
        <taxon>Metazoa</taxon>
        <taxon>Ecdysozoa</taxon>
        <taxon>Arthropoda</taxon>
        <taxon>Chelicerata</taxon>
        <taxon>Arachnida</taxon>
        <taxon>Acari</taxon>
        <taxon>Acariformes</taxon>
        <taxon>Trombidiformes</taxon>
        <taxon>Prostigmata</taxon>
        <taxon>Anystina</taxon>
        <taxon>Parasitengona</taxon>
        <taxon>Trombidioidea</taxon>
        <taxon>Trombidiidae</taxon>
        <taxon>Dinothrombium</taxon>
    </lineage>
</organism>
<dbReference type="SUPFAM" id="SSF50978">
    <property type="entry name" value="WD40 repeat-like"/>
    <property type="match status" value="1"/>
</dbReference>
<dbReference type="SMART" id="SM00320">
    <property type="entry name" value="WD40"/>
    <property type="match status" value="6"/>
</dbReference>
<evidence type="ECO:0000256" key="6">
    <source>
        <dbReference type="SAM" id="MobiDB-lite"/>
    </source>
</evidence>
<dbReference type="GO" id="GO:0005737">
    <property type="term" value="C:cytoplasm"/>
    <property type="evidence" value="ECO:0007669"/>
    <property type="project" value="UniProtKB-SubCell"/>
</dbReference>
<feature type="region of interest" description="Disordered" evidence="6">
    <location>
        <begin position="1"/>
        <end position="73"/>
    </location>
</feature>
<dbReference type="Proteomes" id="UP000285301">
    <property type="component" value="Unassembled WGS sequence"/>
</dbReference>
<dbReference type="PROSITE" id="PS00678">
    <property type="entry name" value="WD_REPEATS_1"/>
    <property type="match status" value="1"/>
</dbReference>
<dbReference type="PROSITE" id="PS50082">
    <property type="entry name" value="WD_REPEATS_2"/>
    <property type="match status" value="4"/>
</dbReference>
<dbReference type="EMBL" id="NCKU01003378">
    <property type="protein sequence ID" value="RWS07637.1"/>
    <property type="molecule type" value="Genomic_DNA"/>
</dbReference>
<dbReference type="PROSITE" id="PS50294">
    <property type="entry name" value="WD_REPEATS_REGION"/>
    <property type="match status" value="3"/>
</dbReference>
<feature type="domain" description="CTLH" evidence="7">
    <location>
        <begin position="224"/>
        <end position="283"/>
    </location>
</feature>
<keyword evidence="2" id="KW-0963">Cytoplasm</keyword>
<feature type="repeat" description="WD" evidence="5">
    <location>
        <begin position="661"/>
        <end position="693"/>
    </location>
</feature>
<evidence type="ECO:0000256" key="4">
    <source>
        <dbReference type="ARBA" id="ARBA00022737"/>
    </source>
</evidence>
<feature type="repeat" description="WD" evidence="5">
    <location>
        <begin position="403"/>
        <end position="437"/>
    </location>
</feature>
<reference evidence="8 10" key="1">
    <citation type="journal article" date="2018" name="Gigascience">
        <title>Genomes of trombidid mites reveal novel predicted allergens and laterally-transferred genes associated with secondary metabolism.</title>
        <authorList>
            <person name="Dong X."/>
            <person name="Chaisiri K."/>
            <person name="Xia D."/>
            <person name="Armstrong S.D."/>
            <person name="Fang Y."/>
            <person name="Donnelly M.J."/>
            <person name="Kadowaki T."/>
            <person name="McGarry J.W."/>
            <person name="Darby A.C."/>
            <person name="Makepeace B.L."/>
        </authorList>
    </citation>
    <scope>NUCLEOTIDE SEQUENCE [LARGE SCALE GENOMIC DNA]</scope>
    <source>
        <strain evidence="8">UoL-WK</strain>
    </source>
</reference>
<dbReference type="PANTHER" id="PTHR22838:SF0">
    <property type="entry name" value="WD REPEAT-CONTAINING PROTEIN 26"/>
    <property type="match status" value="1"/>
</dbReference>
<evidence type="ECO:0000313" key="10">
    <source>
        <dbReference type="Proteomes" id="UP000285301"/>
    </source>
</evidence>
<dbReference type="InterPro" id="IPR020472">
    <property type="entry name" value="WD40_PAC1"/>
</dbReference>
<feature type="compositionally biased region" description="Low complexity" evidence="6">
    <location>
        <begin position="101"/>
        <end position="115"/>
    </location>
</feature>
<feature type="repeat" description="WD" evidence="5">
    <location>
        <begin position="637"/>
        <end position="660"/>
    </location>
</feature>
<feature type="region of interest" description="Disordered" evidence="6">
    <location>
        <begin position="721"/>
        <end position="763"/>
    </location>
</feature>
<evidence type="ECO:0000313" key="8">
    <source>
        <dbReference type="EMBL" id="RWS07237.1"/>
    </source>
</evidence>
<dbReference type="PROSITE" id="PS50897">
    <property type="entry name" value="CTLH"/>
    <property type="match status" value="1"/>
</dbReference>
<dbReference type="EMBL" id="NCKU01003591">
    <property type="protein sequence ID" value="RWS07237.1"/>
    <property type="molecule type" value="Genomic_DNA"/>
</dbReference>
<dbReference type="STRING" id="1965070.A0A3S3S012"/>
<comment type="caution">
    <text evidence="8">The sequence shown here is derived from an EMBL/GenBank/DDBJ whole genome shotgun (WGS) entry which is preliminary data.</text>
</comment>
<evidence type="ECO:0000259" key="7">
    <source>
        <dbReference type="PROSITE" id="PS50897"/>
    </source>
</evidence>
<evidence type="ECO:0000256" key="3">
    <source>
        <dbReference type="ARBA" id="ARBA00022574"/>
    </source>
</evidence>
<accession>A0A3S3S012</accession>
<keyword evidence="3 5" id="KW-0853">WD repeat</keyword>